<dbReference type="InterPro" id="IPR028938">
    <property type="entry name" value="Rsf1-like"/>
</dbReference>
<gene>
    <name evidence="3" type="ORF">AB1Y20_004700</name>
</gene>
<organism evidence="3 4">
    <name type="scientific">Prymnesium parvum</name>
    <name type="common">Toxic golden alga</name>
    <dbReference type="NCBI Taxonomy" id="97485"/>
    <lineage>
        <taxon>Eukaryota</taxon>
        <taxon>Haptista</taxon>
        <taxon>Haptophyta</taxon>
        <taxon>Prymnesiophyceae</taxon>
        <taxon>Prymnesiales</taxon>
        <taxon>Prymnesiaceae</taxon>
        <taxon>Prymnesium</taxon>
    </lineage>
</organism>
<evidence type="ECO:0008006" key="5">
    <source>
        <dbReference type="Google" id="ProtNLM"/>
    </source>
</evidence>
<dbReference type="PANTHER" id="PTHR14296">
    <property type="entry name" value="REMODELING AND SPACING FACTOR 1"/>
    <property type="match status" value="1"/>
</dbReference>
<accession>A0AB34IZ38</accession>
<dbReference type="PANTHER" id="PTHR14296:SF3">
    <property type="entry name" value="DIKAR, ISOFORM F"/>
    <property type="match status" value="1"/>
</dbReference>
<dbReference type="GO" id="GO:0031213">
    <property type="term" value="C:RSF complex"/>
    <property type="evidence" value="ECO:0007669"/>
    <property type="project" value="InterPro"/>
</dbReference>
<evidence type="ECO:0000256" key="2">
    <source>
        <dbReference type="SAM" id="MobiDB-lite"/>
    </source>
</evidence>
<feature type="compositionally biased region" description="Basic and acidic residues" evidence="2">
    <location>
        <begin position="330"/>
        <end position="360"/>
    </location>
</feature>
<evidence type="ECO:0000256" key="1">
    <source>
        <dbReference type="SAM" id="Coils"/>
    </source>
</evidence>
<reference evidence="3 4" key="1">
    <citation type="journal article" date="2024" name="Science">
        <title>Giant polyketide synthase enzymes in the biosynthesis of giant marine polyether toxins.</title>
        <authorList>
            <person name="Fallon T.R."/>
            <person name="Shende V.V."/>
            <person name="Wierzbicki I.H."/>
            <person name="Pendleton A.L."/>
            <person name="Watervoot N.F."/>
            <person name="Auber R.P."/>
            <person name="Gonzalez D.J."/>
            <person name="Wisecaver J.H."/>
            <person name="Moore B.S."/>
        </authorList>
    </citation>
    <scope>NUCLEOTIDE SEQUENCE [LARGE SCALE GENOMIC DNA]</scope>
    <source>
        <strain evidence="3 4">12B1</strain>
    </source>
</reference>
<keyword evidence="1" id="KW-0175">Coiled coil</keyword>
<sequence>MPDSEDLDAAELHEIRQRWELMAFVHFHLVIGPTMKFPKLTTEEIEERLLDPSRLHDLLVPLLGVKQASASEQHDACWKAIHRALEAEELELPFPLDGETCDFSSLAPSERVQLLLALAEYRVVAVAEKLPTLHGQGMVEAASLRPERLGSDSDGRVYWFVGDGRLYREEVGHGAVRARRERPPKDFAWEVVACRGSEWREAAARLKKRGVEAALRQEVEARLGAVEAREAKLEREAKRVKVLEGPRRLSSRVQEVELKRIEAERQQKERERKRALHERLRAEVGRLSDEALELETAELLALLDPAQVRLHGEEVVEELVEEELHARAQQRRREQREQERQAEKERKEREAAEEAERKLAAEAAAAEARREQRREAEAARRAAEAARREAEAAARQAAARQAPLHAYRAMQLQQLQQLHASRQLAAQWPAQLLRQAAAARAEPPPPLAAPYGAAPPYGAALPYGERQLSQGGAPRAQHPLLPPGGVSPVDGQPCQQM</sequence>
<dbReference type="AlphaFoldDB" id="A0AB34IZ38"/>
<keyword evidence="4" id="KW-1185">Reference proteome</keyword>
<comment type="caution">
    <text evidence="3">The sequence shown here is derived from an EMBL/GenBank/DDBJ whole genome shotgun (WGS) entry which is preliminary data.</text>
</comment>
<dbReference type="GO" id="GO:0006355">
    <property type="term" value="P:regulation of DNA-templated transcription"/>
    <property type="evidence" value="ECO:0007669"/>
    <property type="project" value="InterPro"/>
</dbReference>
<dbReference type="EMBL" id="JBGBPQ010000016">
    <property type="protein sequence ID" value="KAL1508603.1"/>
    <property type="molecule type" value="Genomic_DNA"/>
</dbReference>
<proteinExistence type="predicted"/>
<feature type="compositionally biased region" description="Basic and acidic residues" evidence="2">
    <location>
        <begin position="367"/>
        <end position="392"/>
    </location>
</feature>
<evidence type="ECO:0000313" key="4">
    <source>
        <dbReference type="Proteomes" id="UP001515480"/>
    </source>
</evidence>
<evidence type="ECO:0000313" key="3">
    <source>
        <dbReference type="EMBL" id="KAL1508603.1"/>
    </source>
</evidence>
<feature type="coiled-coil region" evidence="1">
    <location>
        <begin position="216"/>
        <end position="297"/>
    </location>
</feature>
<feature type="region of interest" description="Disordered" evidence="2">
    <location>
        <begin position="437"/>
        <end position="497"/>
    </location>
</feature>
<name>A0AB34IZ38_PRYPA</name>
<dbReference type="Proteomes" id="UP001515480">
    <property type="component" value="Unassembled WGS sequence"/>
</dbReference>
<feature type="compositionally biased region" description="Low complexity" evidence="2">
    <location>
        <begin position="449"/>
        <end position="464"/>
    </location>
</feature>
<protein>
    <recommendedName>
        <fullName evidence="5">DDT domain-containing protein</fullName>
    </recommendedName>
</protein>
<feature type="region of interest" description="Disordered" evidence="2">
    <location>
        <begin position="330"/>
        <end position="397"/>
    </location>
</feature>